<name>A0ABU9E6M4_9BACT</name>
<evidence type="ECO:0000313" key="2">
    <source>
        <dbReference type="Proteomes" id="UP001484239"/>
    </source>
</evidence>
<evidence type="ECO:0000313" key="1">
    <source>
        <dbReference type="EMBL" id="MEK9500401.1"/>
    </source>
</evidence>
<proteinExistence type="predicted"/>
<accession>A0ABU9E6M4</accession>
<reference evidence="1 2" key="1">
    <citation type="submission" date="2024-02" db="EMBL/GenBank/DDBJ databases">
        <title>A novel Gemmatimonadota bacterium.</title>
        <authorList>
            <person name="Du Z.-J."/>
            <person name="Ye Y.-Q."/>
        </authorList>
    </citation>
    <scope>NUCLEOTIDE SEQUENCE [LARGE SCALE GENOMIC DNA]</scope>
    <source>
        <strain evidence="1 2">DH-20</strain>
    </source>
</reference>
<comment type="caution">
    <text evidence="1">The sequence shown here is derived from an EMBL/GenBank/DDBJ whole genome shotgun (WGS) entry which is preliminary data.</text>
</comment>
<organism evidence="1 2">
    <name type="scientific">Gaopeijia maritima</name>
    <dbReference type="NCBI Taxonomy" id="3119007"/>
    <lineage>
        <taxon>Bacteria</taxon>
        <taxon>Pseudomonadati</taxon>
        <taxon>Gemmatimonadota</taxon>
        <taxon>Longimicrobiia</taxon>
        <taxon>Gaopeijiales</taxon>
        <taxon>Gaopeijiaceae</taxon>
        <taxon>Gaopeijia</taxon>
    </lineage>
</organism>
<gene>
    <name evidence="1" type="ORF">WI372_05380</name>
</gene>
<dbReference type="EMBL" id="JBBHLI010000002">
    <property type="protein sequence ID" value="MEK9500401.1"/>
    <property type="molecule type" value="Genomic_DNA"/>
</dbReference>
<sequence>MPASLVGQQNTVSAEAGLVNARDFTGFTAMGAFEARSLVFYARGAVDVGFGGNDTGVEQRGDTCYDVDDDQPVNDSRCVSFDGGLTVRGGFDFPVQEKRVQLGIGYRLAKSQSGLVGSASLRWLRDAGWWGFTLELGDEIIRASAGIGFDLFRPQG</sequence>
<dbReference type="Proteomes" id="UP001484239">
    <property type="component" value="Unassembled WGS sequence"/>
</dbReference>
<protein>
    <submittedName>
        <fullName evidence="1">Uncharacterized protein</fullName>
    </submittedName>
</protein>
<keyword evidence="2" id="KW-1185">Reference proteome</keyword>